<dbReference type="Proteomes" id="UP000242469">
    <property type="component" value="Unassembled WGS sequence"/>
</dbReference>
<protein>
    <submittedName>
        <fullName evidence="1">ADP-ribosylglycohydrolase</fullName>
    </submittedName>
</protein>
<sequence>MLTPSLTRPLVMAVFIADAYSLALHWIYDHDLLDREPIDPDQLHAPLSHWHGNKQAGDLTHYGDQAWHLYQFLQQHNQFNAVAYRNSWARFMRHYTGYIDKASAMTLQNISQGIEPAGSESTELSVTGRVVCLLPFVSNKHAFLEQAHALAAITHNSPSTLATTEYLARVLLDCLGGIPAEEALERELHSLPPALQHLVAMGRDSAADDTRQALRRFGIACDLQHGLPGVAHLLCRYRSVPEMLQQNALAGGDSSARAMITAAIMTAQAESPELPQHWLPRCWPETAI</sequence>
<reference evidence="2" key="1">
    <citation type="submission" date="2016-10" db="EMBL/GenBank/DDBJ databases">
        <authorList>
            <person name="Varghese N."/>
            <person name="Submissions S."/>
        </authorList>
    </citation>
    <scope>NUCLEOTIDE SEQUENCE [LARGE SCALE GENOMIC DNA]</scope>
    <source>
        <strain evidence="2">DSM 11526</strain>
    </source>
</reference>
<dbReference type="InterPro" id="IPR005502">
    <property type="entry name" value="Ribosyl_crysJ1"/>
</dbReference>
<evidence type="ECO:0000313" key="1">
    <source>
        <dbReference type="EMBL" id="SEA37259.1"/>
    </source>
</evidence>
<accession>A0A1H4AMU1</accession>
<dbReference type="RefSeq" id="WP_091823863.1">
    <property type="nucleotide sequence ID" value="NZ_FNRJ01000003.1"/>
</dbReference>
<dbReference type="Pfam" id="PF03747">
    <property type="entry name" value="ADP_ribosyl_GH"/>
    <property type="match status" value="1"/>
</dbReference>
<dbReference type="GO" id="GO:0016787">
    <property type="term" value="F:hydrolase activity"/>
    <property type="evidence" value="ECO:0007669"/>
    <property type="project" value="UniProtKB-KW"/>
</dbReference>
<keyword evidence="1" id="KW-0378">Hydrolase</keyword>
<dbReference type="EMBL" id="FNRJ01000003">
    <property type="protein sequence ID" value="SEA37259.1"/>
    <property type="molecule type" value="Genomic_DNA"/>
</dbReference>
<name>A0A1H4AMU1_9GAMM</name>
<organism evidence="1 2">
    <name type="scientific">Marinobacterium iners DSM 11526</name>
    <dbReference type="NCBI Taxonomy" id="1122198"/>
    <lineage>
        <taxon>Bacteria</taxon>
        <taxon>Pseudomonadati</taxon>
        <taxon>Pseudomonadota</taxon>
        <taxon>Gammaproteobacteria</taxon>
        <taxon>Oceanospirillales</taxon>
        <taxon>Oceanospirillaceae</taxon>
        <taxon>Marinobacterium</taxon>
    </lineage>
</organism>
<dbReference type="AlphaFoldDB" id="A0A1H4AMU1"/>
<evidence type="ECO:0000313" key="2">
    <source>
        <dbReference type="Proteomes" id="UP000242469"/>
    </source>
</evidence>
<proteinExistence type="predicted"/>
<dbReference type="OrthoDB" id="5297797at2"/>
<keyword evidence="2" id="KW-1185">Reference proteome</keyword>
<dbReference type="Gene3D" id="1.10.4080.10">
    <property type="entry name" value="ADP-ribosylation/Crystallin J1"/>
    <property type="match status" value="1"/>
</dbReference>
<dbReference type="InterPro" id="IPR036705">
    <property type="entry name" value="Ribosyl_crysJ1_sf"/>
</dbReference>
<dbReference type="SUPFAM" id="SSF101478">
    <property type="entry name" value="ADP-ribosylglycohydrolase"/>
    <property type="match status" value="1"/>
</dbReference>
<gene>
    <name evidence="1" type="ORF">SAMN02745729_1036</name>
</gene>
<dbReference type="STRING" id="1122198.SAMN02745729_1036"/>